<keyword evidence="5" id="KW-0677">Repeat</keyword>
<dbReference type="FunFam" id="3.30.160.60:FF:002343">
    <property type="entry name" value="Zinc finger protein 33A"/>
    <property type="match status" value="3"/>
</dbReference>
<evidence type="ECO:0000256" key="6">
    <source>
        <dbReference type="ARBA" id="ARBA00022771"/>
    </source>
</evidence>
<keyword evidence="4" id="KW-0479">Metal-binding</keyword>
<accession>A0A663LM18</accession>
<dbReference type="FunFam" id="3.30.160.60:FF:002604">
    <property type="entry name" value="Zinc finger protein 715"/>
    <property type="match status" value="1"/>
</dbReference>
<comment type="function">
    <text evidence="1">May be involved in transcriptional regulation.</text>
</comment>
<feature type="domain" description="C2H2-type" evidence="14">
    <location>
        <begin position="225"/>
        <end position="252"/>
    </location>
</feature>
<dbReference type="FunFam" id="3.30.160.60:FF:000250">
    <property type="entry name" value="zinc finger protein 197 isoform X1"/>
    <property type="match status" value="1"/>
</dbReference>
<evidence type="ECO:0000313" key="15">
    <source>
        <dbReference type="Ensembl" id="ENSACUP00000001030.1"/>
    </source>
</evidence>
<dbReference type="FunFam" id="3.30.160.60:FF:002716">
    <property type="entry name" value="Zinc finger protein 212"/>
    <property type="match status" value="1"/>
</dbReference>
<evidence type="ECO:0000256" key="9">
    <source>
        <dbReference type="ARBA" id="ARBA00023125"/>
    </source>
</evidence>
<keyword evidence="9" id="KW-0238">DNA-binding</keyword>
<comment type="similarity">
    <text evidence="3">Belongs to the krueppel C2H2-type zinc-finger protein family.</text>
</comment>
<dbReference type="Gene3D" id="3.30.160.60">
    <property type="entry name" value="Classic Zinc Finger"/>
    <property type="match status" value="9"/>
</dbReference>
<evidence type="ECO:0000259" key="14">
    <source>
        <dbReference type="PROSITE" id="PS50157"/>
    </source>
</evidence>
<dbReference type="InterPro" id="IPR036236">
    <property type="entry name" value="Znf_C2H2_sf"/>
</dbReference>
<dbReference type="GO" id="GO:0008270">
    <property type="term" value="F:zinc ion binding"/>
    <property type="evidence" value="ECO:0007669"/>
    <property type="project" value="UniProtKB-KW"/>
</dbReference>
<dbReference type="FunFam" id="3.30.160.60:FF:000295">
    <property type="entry name" value="zinc finger protein 19"/>
    <property type="match status" value="2"/>
</dbReference>
<evidence type="ECO:0000256" key="8">
    <source>
        <dbReference type="ARBA" id="ARBA00023015"/>
    </source>
</evidence>
<evidence type="ECO:0000256" key="12">
    <source>
        <dbReference type="PROSITE-ProRule" id="PRU00042"/>
    </source>
</evidence>
<protein>
    <recommendedName>
        <fullName evidence="14">C2H2-type domain-containing protein</fullName>
    </recommendedName>
</protein>
<evidence type="ECO:0000256" key="10">
    <source>
        <dbReference type="ARBA" id="ARBA00023163"/>
    </source>
</evidence>
<name>A0A663LM18_ATHCN</name>
<keyword evidence="6 12" id="KW-0863">Zinc-finger</keyword>
<feature type="domain" description="C2H2-type" evidence="14">
    <location>
        <begin position="169"/>
        <end position="196"/>
    </location>
</feature>
<dbReference type="GO" id="GO:0005634">
    <property type="term" value="C:nucleus"/>
    <property type="evidence" value="ECO:0007669"/>
    <property type="project" value="UniProtKB-SubCell"/>
</dbReference>
<feature type="domain" description="C2H2-type" evidence="14">
    <location>
        <begin position="309"/>
        <end position="336"/>
    </location>
</feature>
<evidence type="ECO:0000256" key="5">
    <source>
        <dbReference type="ARBA" id="ARBA00022737"/>
    </source>
</evidence>
<dbReference type="GO" id="GO:0045892">
    <property type="term" value="P:negative regulation of DNA-templated transcription"/>
    <property type="evidence" value="ECO:0007669"/>
    <property type="project" value="UniProtKB-ARBA"/>
</dbReference>
<feature type="domain" description="C2H2-type" evidence="14">
    <location>
        <begin position="365"/>
        <end position="392"/>
    </location>
</feature>
<reference evidence="15" key="2">
    <citation type="submission" date="2025-09" db="UniProtKB">
        <authorList>
            <consortium name="Ensembl"/>
        </authorList>
    </citation>
    <scope>IDENTIFICATION</scope>
</reference>
<dbReference type="SUPFAM" id="SSF57667">
    <property type="entry name" value="beta-beta-alpha zinc fingers"/>
    <property type="match status" value="5"/>
</dbReference>
<reference evidence="15" key="1">
    <citation type="submission" date="2025-08" db="UniProtKB">
        <authorList>
            <consortium name="Ensembl"/>
        </authorList>
    </citation>
    <scope>IDENTIFICATION</scope>
</reference>
<organism evidence="15 16">
    <name type="scientific">Athene cunicularia</name>
    <name type="common">Burrowing owl</name>
    <name type="synonym">Speotyto cunicularia</name>
    <dbReference type="NCBI Taxonomy" id="194338"/>
    <lineage>
        <taxon>Eukaryota</taxon>
        <taxon>Metazoa</taxon>
        <taxon>Chordata</taxon>
        <taxon>Craniata</taxon>
        <taxon>Vertebrata</taxon>
        <taxon>Euteleostomi</taxon>
        <taxon>Archelosauria</taxon>
        <taxon>Archosauria</taxon>
        <taxon>Dinosauria</taxon>
        <taxon>Saurischia</taxon>
        <taxon>Theropoda</taxon>
        <taxon>Coelurosauria</taxon>
        <taxon>Aves</taxon>
        <taxon>Neognathae</taxon>
        <taxon>Neoaves</taxon>
        <taxon>Telluraves</taxon>
        <taxon>Strigiformes</taxon>
        <taxon>Strigidae</taxon>
        <taxon>Athene</taxon>
    </lineage>
</organism>
<feature type="domain" description="C2H2-type" evidence="14">
    <location>
        <begin position="393"/>
        <end position="420"/>
    </location>
</feature>
<feature type="domain" description="C2H2-type" evidence="14">
    <location>
        <begin position="337"/>
        <end position="364"/>
    </location>
</feature>
<keyword evidence="11" id="KW-0539">Nucleus</keyword>
<dbReference type="SMART" id="SM00355">
    <property type="entry name" value="ZnF_C2H2"/>
    <property type="match status" value="9"/>
</dbReference>
<comment type="subcellular location">
    <subcellularLocation>
        <location evidence="2">Nucleus</location>
    </subcellularLocation>
</comment>
<evidence type="ECO:0000256" key="7">
    <source>
        <dbReference type="ARBA" id="ARBA00022833"/>
    </source>
</evidence>
<feature type="compositionally biased region" description="Basic and acidic residues" evidence="13">
    <location>
        <begin position="125"/>
        <end position="134"/>
    </location>
</feature>
<feature type="domain" description="C2H2-type" evidence="14">
    <location>
        <begin position="281"/>
        <end position="308"/>
    </location>
</feature>
<dbReference type="Proteomes" id="UP000472269">
    <property type="component" value="Unplaced"/>
</dbReference>
<feature type="domain" description="C2H2-type" evidence="14">
    <location>
        <begin position="197"/>
        <end position="224"/>
    </location>
</feature>
<sequence length="469" mass="52832">AGICSLTVSQEPPVTVQLALLPLTCTTFICIYRISSACNLELAMADHHQSTEFLEFGPFLFPLSKVSCPACDFLLDSHFIAAEDGIVSKKEENAHHQGIPGPVESEGLLSGFSKNSSQSPAEDPVLPRRSERVQRPLGKRQSRTMLRGRSFRRLPDIIQQRNPSVGRLMICGDCGKSFRVSSNLVQHRRIHTGEKPFACAECGESFRQRSHLIQHQRIHTGERPYECSECGKSFTMSSKLIRHQVTHTGEKPYKCAECGKSFSGNSQLIQHQRVHTGEKPYECSDCGKSFSVSSALTRHQRVHTGEKPYECSDCGKSFSQSSELMKHQRVHTGEKPYKCSQCGKSFTVSSALIQHRRFHMGERPYGCTECGKSFTVSSHLIQHRRFHTGERPFECTECGKSFLWRSALLRHHRVHTGERPYEGSLKRLECTCGCILQECTLLLLCAHTFQTIYGVNQMDHRRACNALAR</sequence>
<dbReference type="InterPro" id="IPR013087">
    <property type="entry name" value="Znf_C2H2_type"/>
</dbReference>
<keyword evidence="7" id="KW-0862">Zinc</keyword>
<dbReference type="Pfam" id="PF00096">
    <property type="entry name" value="zf-C2H2"/>
    <property type="match status" value="8"/>
</dbReference>
<dbReference type="PROSITE" id="PS50157">
    <property type="entry name" value="ZINC_FINGER_C2H2_2"/>
    <property type="match status" value="9"/>
</dbReference>
<dbReference type="FunFam" id="3.30.160.60:FF:000566">
    <property type="entry name" value="zinc finger protein 133 isoform X2"/>
    <property type="match status" value="1"/>
</dbReference>
<dbReference type="GO" id="GO:0000978">
    <property type="term" value="F:RNA polymerase II cis-regulatory region sequence-specific DNA binding"/>
    <property type="evidence" value="ECO:0007669"/>
    <property type="project" value="TreeGrafter"/>
</dbReference>
<evidence type="ECO:0000256" key="1">
    <source>
        <dbReference type="ARBA" id="ARBA00003767"/>
    </source>
</evidence>
<evidence type="ECO:0000256" key="2">
    <source>
        <dbReference type="ARBA" id="ARBA00004123"/>
    </source>
</evidence>
<dbReference type="GO" id="GO:0000981">
    <property type="term" value="F:DNA-binding transcription factor activity, RNA polymerase II-specific"/>
    <property type="evidence" value="ECO:0007669"/>
    <property type="project" value="TreeGrafter"/>
</dbReference>
<evidence type="ECO:0000256" key="11">
    <source>
        <dbReference type="ARBA" id="ARBA00023242"/>
    </source>
</evidence>
<dbReference type="PANTHER" id="PTHR23235">
    <property type="entry name" value="KRUEPPEL-LIKE TRANSCRIPTION FACTOR"/>
    <property type="match status" value="1"/>
</dbReference>
<keyword evidence="8" id="KW-0805">Transcription regulation</keyword>
<evidence type="ECO:0000256" key="3">
    <source>
        <dbReference type="ARBA" id="ARBA00006991"/>
    </source>
</evidence>
<evidence type="ECO:0000256" key="13">
    <source>
        <dbReference type="SAM" id="MobiDB-lite"/>
    </source>
</evidence>
<feature type="region of interest" description="Disordered" evidence="13">
    <location>
        <begin position="109"/>
        <end position="143"/>
    </location>
</feature>
<evidence type="ECO:0000313" key="16">
    <source>
        <dbReference type="Proteomes" id="UP000472269"/>
    </source>
</evidence>
<proteinExistence type="inferred from homology"/>
<dbReference type="PROSITE" id="PS00028">
    <property type="entry name" value="ZINC_FINGER_C2H2_1"/>
    <property type="match status" value="9"/>
</dbReference>
<dbReference type="PANTHER" id="PTHR23235:SF142">
    <property type="entry name" value="ZINC FINGER PROTEIN 384"/>
    <property type="match status" value="1"/>
</dbReference>
<evidence type="ECO:0000256" key="4">
    <source>
        <dbReference type="ARBA" id="ARBA00022723"/>
    </source>
</evidence>
<keyword evidence="10" id="KW-0804">Transcription</keyword>
<dbReference type="AlphaFoldDB" id="A0A663LM18"/>
<dbReference type="Ensembl" id="ENSACUT00000001112.1">
    <property type="protein sequence ID" value="ENSACUP00000001030.1"/>
    <property type="gene ID" value="ENSACUG00000000780.1"/>
</dbReference>
<keyword evidence="16" id="KW-1185">Reference proteome</keyword>
<feature type="domain" description="C2H2-type" evidence="14">
    <location>
        <begin position="253"/>
        <end position="280"/>
    </location>
</feature>